<evidence type="ECO:0000259" key="2">
    <source>
        <dbReference type="PROSITE" id="PS50106"/>
    </source>
</evidence>
<organism evidence="3 4">
    <name type="scientific">Triparma laevis f. longispina</name>
    <dbReference type="NCBI Taxonomy" id="1714387"/>
    <lineage>
        <taxon>Eukaryota</taxon>
        <taxon>Sar</taxon>
        <taxon>Stramenopiles</taxon>
        <taxon>Ochrophyta</taxon>
        <taxon>Bolidophyceae</taxon>
        <taxon>Parmales</taxon>
        <taxon>Triparmaceae</taxon>
        <taxon>Triparma</taxon>
    </lineage>
</organism>
<dbReference type="PROSITE" id="PS50106">
    <property type="entry name" value="PDZ"/>
    <property type="match status" value="1"/>
</dbReference>
<dbReference type="EMBL" id="BRXW01000510">
    <property type="protein sequence ID" value="GMH61656.1"/>
    <property type="molecule type" value="Genomic_DNA"/>
</dbReference>
<name>A0A9W6ZXM1_9STRA</name>
<keyword evidence="1" id="KW-0732">Signal</keyword>
<dbReference type="SMART" id="SM00228">
    <property type="entry name" value="PDZ"/>
    <property type="match status" value="1"/>
</dbReference>
<proteinExistence type="predicted"/>
<comment type="caution">
    <text evidence="3">The sequence shown here is derived from an EMBL/GenBank/DDBJ whole genome shotgun (WGS) entry which is preliminary data.</text>
</comment>
<dbReference type="InterPro" id="IPR001478">
    <property type="entry name" value="PDZ"/>
</dbReference>
<evidence type="ECO:0000313" key="4">
    <source>
        <dbReference type="Proteomes" id="UP001165122"/>
    </source>
</evidence>
<accession>A0A9W6ZXM1</accession>
<evidence type="ECO:0000256" key="1">
    <source>
        <dbReference type="SAM" id="SignalP"/>
    </source>
</evidence>
<keyword evidence="4" id="KW-1185">Reference proteome</keyword>
<feature type="chain" id="PRO_5040951426" description="PDZ domain-containing protein" evidence="1">
    <location>
        <begin position="19"/>
        <end position="286"/>
    </location>
</feature>
<sequence>MTFKNLIFLLVLLASTDSFHFAARAPSRLYRAGNGAGRSLSPLSAAVDLSGFPPAVVSEIEAGPPLGVVLTEFQSTADDELTPLVVSDVSEGLNAARLGVREGDCVIGINGLSLLAPGIGFDIVMDAIRNEFEGESGKVKVTFFRGSEFGGVEGFDSLLASIMSGGEVEDLVEEVADVEATEGEVLNIFKDLNVEEEEEREVGVGELFGSLFKETAKAVGEGLKDDGGGKEKEKEKKKGGLFGMFSQETVQIEEDPNQYANKVDDVAREYEGPRDAPNSNALDLQD</sequence>
<feature type="domain" description="PDZ" evidence="2">
    <location>
        <begin position="54"/>
        <end position="130"/>
    </location>
</feature>
<dbReference type="OrthoDB" id="42569at2759"/>
<feature type="signal peptide" evidence="1">
    <location>
        <begin position="1"/>
        <end position="18"/>
    </location>
</feature>
<protein>
    <recommendedName>
        <fullName evidence="2">PDZ domain-containing protein</fullName>
    </recommendedName>
</protein>
<gene>
    <name evidence="3" type="ORF">TrLO_g9926</name>
</gene>
<dbReference type="AlphaFoldDB" id="A0A9W6ZXM1"/>
<dbReference type="SUPFAM" id="SSF50156">
    <property type="entry name" value="PDZ domain-like"/>
    <property type="match status" value="1"/>
</dbReference>
<dbReference type="Proteomes" id="UP001165122">
    <property type="component" value="Unassembled WGS sequence"/>
</dbReference>
<reference evidence="4" key="1">
    <citation type="journal article" date="2023" name="Commun. Biol.">
        <title>Genome analysis of Parmales, the sister group of diatoms, reveals the evolutionary specialization of diatoms from phago-mixotrophs to photoautotrophs.</title>
        <authorList>
            <person name="Ban H."/>
            <person name="Sato S."/>
            <person name="Yoshikawa S."/>
            <person name="Yamada K."/>
            <person name="Nakamura Y."/>
            <person name="Ichinomiya M."/>
            <person name="Sato N."/>
            <person name="Blanc-Mathieu R."/>
            <person name="Endo H."/>
            <person name="Kuwata A."/>
            <person name="Ogata H."/>
        </authorList>
    </citation>
    <scope>NUCLEOTIDE SEQUENCE [LARGE SCALE GENOMIC DNA]</scope>
    <source>
        <strain evidence="4">NIES 3700</strain>
    </source>
</reference>
<evidence type="ECO:0000313" key="3">
    <source>
        <dbReference type="EMBL" id="GMH61656.1"/>
    </source>
</evidence>
<dbReference type="Gene3D" id="2.30.42.10">
    <property type="match status" value="1"/>
</dbReference>
<dbReference type="InterPro" id="IPR036034">
    <property type="entry name" value="PDZ_sf"/>
</dbReference>